<evidence type="ECO:0000256" key="5">
    <source>
        <dbReference type="ARBA" id="ARBA00023211"/>
    </source>
</evidence>
<proteinExistence type="inferred from homology"/>
<dbReference type="RefSeq" id="XP_060460052.1">
    <property type="nucleotide sequence ID" value="XM_060603794.1"/>
</dbReference>
<dbReference type="InterPro" id="IPR001929">
    <property type="entry name" value="Germin"/>
</dbReference>
<reference evidence="8" key="1">
    <citation type="journal article" date="2023" name="BMC Genomics">
        <title>Chromosome-level genome assemblies of Cutaneotrichosporon spp. (Trichosporonales, Basidiomycota) reveal imbalanced evolution between nucleotide sequences and chromosome synteny.</title>
        <authorList>
            <person name="Kobayashi Y."/>
            <person name="Kayamori A."/>
            <person name="Aoki K."/>
            <person name="Shiwa Y."/>
            <person name="Matsutani M."/>
            <person name="Fujita N."/>
            <person name="Sugita T."/>
            <person name="Iwasaki W."/>
            <person name="Tanaka N."/>
            <person name="Takashima M."/>
        </authorList>
    </citation>
    <scope>NUCLEOTIDE SEQUENCE</scope>
    <source>
        <strain evidence="8">HIS019</strain>
    </source>
</reference>
<dbReference type="InterPro" id="IPR014710">
    <property type="entry name" value="RmlC-like_jellyroll"/>
</dbReference>
<evidence type="ECO:0000259" key="7">
    <source>
        <dbReference type="SMART" id="SM00835"/>
    </source>
</evidence>
<dbReference type="GeneID" id="85498657"/>
<keyword evidence="9" id="KW-1185">Reference proteome</keyword>
<dbReference type="Pfam" id="PF00190">
    <property type="entry name" value="Cupin_1"/>
    <property type="match status" value="1"/>
</dbReference>
<evidence type="ECO:0000256" key="3">
    <source>
        <dbReference type="ARBA" id="ARBA00022525"/>
    </source>
</evidence>
<dbReference type="GO" id="GO:0030145">
    <property type="term" value="F:manganese ion binding"/>
    <property type="evidence" value="ECO:0007669"/>
    <property type="project" value="InterPro"/>
</dbReference>
<evidence type="ECO:0000313" key="9">
    <source>
        <dbReference type="Proteomes" id="UP001233271"/>
    </source>
</evidence>
<evidence type="ECO:0000256" key="1">
    <source>
        <dbReference type="ARBA" id="ARBA00004613"/>
    </source>
</evidence>
<feature type="signal peptide" evidence="6">
    <location>
        <begin position="1"/>
        <end position="17"/>
    </location>
</feature>
<keyword evidence="3" id="KW-0964">Secreted</keyword>
<keyword evidence="4" id="KW-0479">Metal-binding</keyword>
<dbReference type="InterPro" id="IPR011051">
    <property type="entry name" value="RmlC_Cupin_sf"/>
</dbReference>
<comment type="subcellular location">
    <subcellularLocation>
        <location evidence="1">Secreted</location>
    </subcellularLocation>
</comment>
<evidence type="ECO:0000256" key="6">
    <source>
        <dbReference type="SAM" id="SignalP"/>
    </source>
</evidence>
<dbReference type="SUPFAM" id="SSF51182">
    <property type="entry name" value="RmlC-like cupins"/>
    <property type="match status" value="1"/>
</dbReference>
<name>A0AA48QYQ2_9TREE</name>
<dbReference type="Proteomes" id="UP001233271">
    <property type="component" value="Chromosome 7b"/>
</dbReference>
<gene>
    <name evidence="8" type="ORF">CcaverHIS019_0703680</name>
</gene>
<organism evidence="8 9">
    <name type="scientific">Cutaneotrichosporon cavernicola</name>
    <dbReference type="NCBI Taxonomy" id="279322"/>
    <lineage>
        <taxon>Eukaryota</taxon>
        <taxon>Fungi</taxon>
        <taxon>Dikarya</taxon>
        <taxon>Basidiomycota</taxon>
        <taxon>Agaricomycotina</taxon>
        <taxon>Tremellomycetes</taxon>
        <taxon>Trichosporonales</taxon>
        <taxon>Trichosporonaceae</taxon>
        <taxon>Cutaneotrichosporon</taxon>
    </lineage>
</organism>
<dbReference type="SMART" id="SM00835">
    <property type="entry name" value="Cupin_1"/>
    <property type="match status" value="1"/>
</dbReference>
<feature type="domain" description="Cupin type-1" evidence="7">
    <location>
        <begin position="75"/>
        <end position="216"/>
    </location>
</feature>
<dbReference type="InterPro" id="IPR006045">
    <property type="entry name" value="Cupin_1"/>
</dbReference>
<dbReference type="GO" id="GO:0005576">
    <property type="term" value="C:extracellular region"/>
    <property type="evidence" value="ECO:0007669"/>
    <property type="project" value="UniProtKB-SubCell"/>
</dbReference>
<evidence type="ECO:0000256" key="2">
    <source>
        <dbReference type="ARBA" id="ARBA00007456"/>
    </source>
</evidence>
<dbReference type="EMBL" id="AP028219">
    <property type="protein sequence ID" value="BEI94787.1"/>
    <property type="molecule type" value="Genomic_DNA"/>
</dbReference>
<keyword evidence="6" id="KW-0732">Signal</keyword>
<evidence type="ECO:0000313" key="8">
    <source>
        <dbReference type="EMBL" id="BEI94787.1"/>
    </source>
</evidence>
<dbReference type="KEGG" id="ccac:CcaHIS019_0703680"/>
<accession>A0AA48QYQ2</accession>
<dbReference type="Gene3D" id="2.60.120.10">
    <property type="entry name" value="Jelly Rolls"/>
    <property type="match status" value="1"/>
</dbReference>
<dbReference type="PANTHER" id="PTHR31238">
    <property type="entry name" value="GERMIN-LIKE PROTEIN SUBFAMILY 3 MEMBER 3"/>
    <property type="match status" value="1"/>
</dbReference>
<sequence length="281" mass="29481">MFSSLFLLLPLLAPALAMPVEVELEQRNNSDSSGGSGGSGQSLKDFIAELYAQVNPNDRNTLLGNGFVFDFLAAQSFGGGGRDGGVILADNTLFPGVVGNGLSWLVGFLGPCGMVAPHNHPRASEYLFNIAGPPLAATSFQENGSPIFSGQVAAGDVIVLPQGSVHFVSNTGCDPVFITAGFNSETPGVGFLSSMYTSMDPQTINAAFGQEGTVFDANKIPGAVNLGQAECLSKCGINPDTFNINGKISNKDLMKQAFAGFLKAEGFDFDSYNSSMYQQYN</sequence>
<keyword evidence="5" id="KW-0464">Manganese</keyword>
<dbReference type="AlphaFoldDB" id="A0AA48QYQ2"/>
<comment type="similarity">
    <text evidence="2">Belongs to the germin family.</text>
</comment>
<dbReference type="PRINTS" id="PR00325">
    <property type="entry name" value="GERMIN"/>
</dbReference>
<evidence type="ECO:0000256" key="4">
    <source>
        <dbReference type="ARBA" id="ARBA00022723"/>
    </source>
</evidence>
<protein>
    <recommendedName>
        <fullName evidence="7">Cupin type-1 domain-containing protein</fullName>
    </recommendedName>
</protein>
<feature type="chain" id="PRO_5041351302" description="Cupin type-1 domain-containing protein" evidence="6">
    <location>
        <begin position="18"/>
        <end position="281"/>
    </location>
</feature>